<gene>
    <name evidence="2" type="ORF">ACFO8L_22815</name>
</gene>
<protein>
    <submittedName>
        <fullName evidence="2">Uncharacterized protein</fullName>
    </submittedName>
</protein>
<feature type="region of interest" description="Disordered" evidence="1">
    <location>
        <begin position="34"/>
        <end position="55"/>
    </location>
</feature>
<name>A0ABV9EJU0_9ACTN</name>
<evidence type="ECO:0000313" key="2">
    <source>
        <dbReference type="EMBL" id="MFC4588940.1"/>
    </source>
</evidence>
<sequence>MFVTLGVVAMVVTVWFSASGRTGRLLAEPRPLAVPTAASPSPAATPEPSPSSADAAGAQAIAIDGLLSNSSTARSGLTAAITRVRGCDREGMRTINGIARARQRQLKLARSLETGLLTEGTRLKRSLIEALDNSYKADAAFYSWARRYLRGGCGGRVETDRDYGRGLNFSSAAETAKADFIELWNPVAMGFGLKARQSGGI</sequence>
<comment type="caution">
    <text evidence="2">The sequence shown here is derived from an EMBL/GenBank/DDBJ whole genome shotgun (WGS) entry which is preliminary data.</text>
</comment>
<keyword evidence="3" id="KW-1185">Reference proteome</keyword>
<dbReference type="EMBL" id="JBHSFN010000014">
    <property type="protein sequence ID" value="MFC4588940.1"/>
    <property type="molecule type" value="Genomic_DNA"/>
</dbReference>
<organism evidence="2 3">
    <name type="scientific">Sphaerisporangium corydalis</name>
    <dbReference type="NCBI Taxonomy" id="1441875"/>
    <lineage>
        <taxon>Bacteria</taxon>
        <taxon>Bacillati</taxon>
        <taxon>Actinomycetota</taxon>
        <taxon>Actinomycetes</taxon>
        <taxon>Streptosporangiales</taxon>
        <taxon>Streptosporangiaceae</taxon>
        <taxon>Sphaerisporangium</taxon>
    </lineage>
</organism>
<reference evidence="3" key="1">
    <citation type="journal article" date="2019" name="Int. J. Syst. Evol. Microbiol.">
        <title>The Global Catalogue of Microorganisms (GCM) 10K type strain sequencing project: providing services to taxonomists for standard genome sequencing and annotation.</title>
        <authorList>
            <consortium name="The Broad Institute Genomics Platform"/>
            <consortium name="The Broad Institute Genome Sequencing Center for Infectious Disease"/>
            <person name="Wu L."/>
            <person name="Ma J."/>
        </authorList>
    </citation>
    <scope>NUCLEOTIDE SEQUENCE [LARGE SCALE GENOMIC DNA]</scope>
    <source>
        <strain evidence="3">CCUG 49560</strain>
    </source>
</reference>
<dbReference type="RefSeq" id="WP_262842163.1">
    <property type="nucleotide sequence ID" value="NZ_JANZYP010000009.1"/>
</dbReference>
<evidence type="ECO:0000313" key="3">
    <source>
        <dbReference type="Proteomes" id="UP001595891"/>
    </source>
</evidence>
<proteinExistence type="predicted"/>
<evidence type="ECO:0000256" key="1">
    <source>
        <dbReference type="SAM" id="MobiDB-lite"/>
    </source>
</evidence>
<accession>A0ABV9EJU0</accession>
<dbReference type="Proteomes" id="UP001595891">
    <property type="component" value="Unassembled WGS sequence"/>
</dbReference>